<reference evidence="1" key="1">
    <citation type="submission" date="2014-09" db="EMBL/GenBank/DDBJ databases">
        <authorList>
            <person name="Magalhaes I.L.F."/>
            <person name="Oliveira U."/>
            <person name="Santos F.R."/>
            <person name="Vidigal T.H.D.A."/>
            <person name="Brescovit A.D."/>
            <person name="Santos A.J."/>
        </authorList>
    </citation>
    <scope>NUCLEOTIDE SEQUENCE</scope>
    <source>
        <tissue evidence="1">Shoot tissue taken approximately 20 cm above the soil surface</tissue>
    </source>
</reference>
<dbReference type="AlphaFoldDB" id="A0A0A9HXI9"/>
<accession>A0A0A9HXI9</accession>
<reference evidence="1" key="2">
    <citation type="journal article" date="2015" name="Data Brief">
        <title>Shoot transcriptome of the giant reed, Arundo donax.</title>
        <authorList>
            <person name="Barrero R.A."/>
            <person name="Guerrero F.D."/>
            <person name="Moolhuijzen P."/>
            <person name="Goolsby J.A."/>
            <person name="Tidwell J."/>
            <person name="Bellgard S.E."/>
            <person name="Bellgard M.I."/>
        </authorList>
    </citation>
    <scope>NUCLEOTIDE SEQUENCE</scope>
    <source>
        <tissue evidence="1">Shoot tissue taken approximately 20 cm above the soil surface</tissue>
    </source>
</reference>
<evidence type="ECO:0000313" key="1">
    <source>
        <dbReference type="EMBL" id="JAE39581.1"/>
    </source>
</evidence>
<name>A0A0A9HXI9_ARUDO</name>
<sequence length="75" mass="8794">MNEAYGRLVDVVSSRNSGTASWCLLEHWLEARRYCSIHQVLNPGVHEVWTCEGFQRIYLEVEVYDRKLARLLARV</sequence>
<proteinExistence type="predicted"/>
<organism evidence="1">
    <name type="scientific">Arundo donax</name>
    <name type="common">Giant reed</name>
    <name type="synonym">Donax arundinaceus</name>
    <dbReference type="NCBI Taxonomy" id="35708"/>
    <lineage>
        <taxon>Eukaryota</taxon>
        <taxon>Viridiplantae</taxon>
        <taxon>Streptophyta</taxon>
        <taxon>Embryophyta</taxon>
        <taxon>Tracheophyta</taxon>
        <taxon>Spermatophyta</taxon>
        <taxon>Magnoliopsida</taxon>
        <taxon>Liliopsida</taxon>
        <taxon>Poales</taxon>
        <taxon>Poaceae</taxon>
        <taxon>PACMAD clade</taxon>
        <taxon>Arundinoideae</taxon>
        <taxon>Arundineae</taxon>
        <taxon>Arundo</taxon>
    </lineage>
</organism>
<dbReference type="EMBL" id="GBRH01158315">
    <property type="protein sequence ID" value="JAE39581.1"/>
    <property type="molecule type" value="Transcribed_RNA"/>
</dbReference>
<protein>
    <submittedName>
        <fullName evidence="1">Uncharacterized protein</fullName>
    </submittedName>
</protein>